<dbReference type="SMART" id="SM00509">
    <property type="entry name" value="TFS2N"/>
    <property type="match status" value="1"/>
</dbReference>
<feature type="compositionally biased region" description="Polar residues" evidence="9">
    <location>
        <begin position="134"/>
        <end position="151"/>
    </location>
</feature>
<protein>
    <recommendedName>
        <fullName evidence="8">Transcription elongation factor</fullName>
    </recommendedName>
</protein>
<dbReference type="NCBIfam" id="TIGR01385">
    <property type="entry name" value="TFSII"/>
    <property type="match status" value="1"/>
</dbReference>
<sequence length="315" mass="35451">MKSEIETVSELKKSLLKAYDDEKQEIVLDILSQLSKVTATEDLLKKSGIGMTVGKLRNDKNPDISKLAKSVVHKWKKNVTEAAASAKRKPETPKVPAEPHKIKTPQPDQKLPSPVVSESKPKIDQTEPKKAHSPANSTSRNFASDNVKLNSTGDKVRDKCTEMLYNSLCVDNNTDSNKLLKKAVEIELEEYKKQNGVTPAYKAEIRSFFLNLKDSKNPNLRYSVINGTTSAADFVKMSPEDMASEERKRQDSLIRKDNLFKAQGAGPQEAETDMFRCGKCGSRKCRYYQMQTRSADEPMTTFVTCTNCNNRWKFC</sequence>
<feature type="compositionally biased region" description="Basic and acidic residues" evidence="9">
    <location>
        <begin position="88"/>
        <end position="101"/>
    </location>
</feature>
<dbReference type="PROSITE" id="PS00466">
    <property type="entry name" value="ZF_TFIIS_1"/>
    <property type="match status" value="1"/>
</dbReference>
<feature type="domain" description="TFIIS central" evidence="12">
    <location>
        <begin position="156"/>
        <end position="270"/>
    </location>
</feature>
<evidence type="ECO:0000259" key="12">
    <source>
        <dbReference type="PROSITE" id="PS51321"/>
    </source>
</evidence>
<comment type="subcellular location">
    <subcellularLocation>
        <location evidence="1 7 8">Nucleus</location>
    </subcellularLocation>
</comment>
<comment type="caution">
    <text evidence="13">The sequence shown here is derived from an EMBL/GenBank/DDBJ whole genome shotgun (WGS) entry which is preliminary data.</text>
</comment>
<dbReference type="CDD" id="cd00183">
    <property type="entry name" value="TFIIS_I"/>
    <property type="match status" value="1"/>
</dbReference>
<evidence type="ECO:0000256" key="6">
    <source>
        <dbReference type="PROSITE-ProRule" id="PRU00472"/>
    </source>
</evidence>
<evidence type="ECO:0000259" key="10">
    <source>
        <dbReference type="PROSITE" id="PS51133"/>
    </source>
</evidence>
<dbReference type="InterPro" id="IPR006289">
    <property type="entry name" value="TFSII"/>
</dbReference>
<keyword evidence="5 7" id="KW-0539">Nucleus</keyword>
<dbReference type="InterPro" id="IPR036575">
    <property type="entry name" value="TFIIS_cen_dom_sf"/>
</dbReference>
<dbReference type="InterPro" id="IPR001222">
    <property type="entry name" value="Znf_TFIIS"/>
</dbReference>
<evidence type="ECO:0000256" key="4">
    <source>
        <dbReference type="ARBA" id="ARBA00022833"/>
    </source>
</evidence>
<dbReference type="InterPro" id="IPR035100">
    <property type="entry name" value="TF_IIS-typ"/>
</dbReference>
<dbReference type="EMBL" id="MBFS01000207">
    <property type="protein sequence ID" value="PVV03656.1"/>
    <property type="molecule type" value="Genomic_DNA"/>
</dbReference>
<evidence type="ECO:0000313" key="13">
    <source>
        <dbReference type="EMBL" id="PVV03656.1"/>
    </source>
</evidence>
<dbReference type="Gene3D" id="1.10.472.30">
    <property type="entry name" value="Transcription elongation factor S-II, central domain"/>
    <property type="match status" value="1"/>
</dbReference>
<evidence type="ECO:0000259" key="11">
    <source>
        <dbReference type="PROSITE" id="PS51319"/>
    </source>
</evidence>
<dbReference type="FunFam" id="2.20.25.10:FF:000001">
    <property type="entry name" value="Probable Transcription elongation factor S-II"/>
    <property type="match status" value="1"/>
</dbReference>
<dbReference type="PANTHER" id="PTHR11477:SF0">
    <property type="entry name" value="IP08861P-RELATED"/>
    <property type="match status" value="1"/>
</dbReference>
<evidence type="ECO:0000256" key="1">
    <source>
        <dbReference type="ARBA" id="ARBA00004123"/>
    </source>
</evidence>
<dbReference type="OrthoDB" id="44867at2759"/>
<dbReference type="STRING" id="133381.A0A2T9ZGD3"/>
<dbReference type="SUPFAM" id="SSF57783">
    <property type="entry name" value="Zinc beta-ribbon"/>
    <property type="match status" value="1"/>
</dbReference>
<organism evidence="13 14">
    <name type="scientific">Smittium megazygosporum</name>
    <dbReference type="NCBI Taxonomy" id="133381"/>
    <lineage>
        <taxon>Eukaryota</taxon>
        <taxon>Fungi</taxon>
        <taxon>Fungi incertae sedis</taxon>
        <taxon>Zoopagomycota</taxon>
        <taxon>Kickxellomycotina</taxon>
        <taxon>Harpellomycetes</taxon>
        <taxon>Harpellales</taxon>
        <taxon>Legeriomycetaceae</taxon>
        <taxon>Smittium</taxon>
    </lineage>
</organism>
<dbReference type="CDD" id="cd13749">
    <property type="entry name" value="Zn-ribbon_TFIIS"/>
    <property type="match status" value="1"/>
</dbReference>
<dbReference type="Gene3D" id="2.20.25.10">
    <property type="match status" value="1"/>
</dbReference>
<reference evidence="13 14" key="1">
    <citation type="journal article" date="2018" name="MBio">
        <title>Comparative Genomics Reveals the Core Gene Toolbox for the Fungus-Insect Symbiosis.</title>
        <authorList>
            <person name="Wang Y."/>
            <person name="Stata M."/>
            <person name="Wang W."/>
            <person name="Stajich J.E."/>
            <person name="White M.M."/>
            <person name="Moncalvo J.M."/>
        </authorList>
    </citation>
    <scope>NUCLEOTIDE SEQUENCE [LARGE SCALE GENOMIC DNA]</scope>
    <source>
        <strain evidence="13 14">SC-DP-2</strain>
    </source>
</reference>
<feature type="region of interest" description="Disordered" evidence="9">
    <location>
        <begin position="80"/>
        <end position="151"/>
    </location>
</feature>
<dbReference type="GO" id="GO:0008270">
    <property type="term" value="F:zinc ion binding"/>
    <property type="evidence" value="ECO:0007669"/>
    <property type="project" value="UniProtKB-UniRule"/>
</dbReference>
<dbReference type="PROSITE" id="PS51133">
    <property type="entry name" value="ZF_TFIIS_2"/>
    <property type="match status" value="1"/>
</dbReference>
<feature type="domain" description="TFIIS N-terminal" evidence="11">
    <location>
        <begin position="6"/>
        <end position="82"/>
    </location>
</feature>
<dbReference type="GO" id="GO:0005634">
    <property type="term" value="C:nucleus"/>
    <property type="evidence" value="ECO:0007669"/>
    <property type="project" value="UniProtKB-SubCell"/>
</dbReference>
<gene>
    <name evidence="13" type="ORF">BB560_001854</name>
</gene>
<evidence type="ECO:0000256" key="9">
    <source>
        <dbReference type="SAM" id="MobiDB-lite"/>
    </source>
</evidence>
<proteinExistence type="inferred from homology"/>
<keyword evidence="4 8" id="KW-0862">Zinc</keyword>
<dbReference type="PANTHER" id="PTHR11477">
    <property type="entry name" value="TRANSCRIPTION FACTOR S-II ZINC FINGER DOMAIN-CONTAINING PROTEIN"/>
    <property type="match status" value="1"/>
</dbReference>
<evidence type="ECO:0000256" key="8">
    <source>
        <dbReference type="RuleBase" id="RU368078"/>
    </source>
</evidence>
<evidence type="ECO:0000256" key="7">
    <source>
        <dbReference type="PROSITE-ProRule" id="PRU00649"/>
    </source>
</evidence>
<feature type="domain" description="TFIIS-type" evidence="10">
    <location>
        <begin position="273"/>
        <end position="313"/>
    </location>
</feature>
<keyword evidence="8" id="KW-0805">Transcription regulation</keyword>
<accession>A0A2T9ZGD3</accession>
<evidence type="ECO:0000256" key="3">
    <source>
        <dbReference type="ARBA" id="ARBA00022771"/>
    </source>
</evidence>
<dbReference type="InterPro" id="IPR035441">
    <property type="entry name" value="TFIIS/LEDGF_dom_sf"/>
</dbReference>
<evidence type="ECO:0000256" key="5">
    <source>
        <dbReference type="ARBA" id="ARBA00023242"/>
    </source>
</evidence>
<dbReference type="SUPFAM" id="SSF46942">
    <property type="entry name" value="Elongation factor TFIIS domain 2"/>
    <property type="match status" value="1"/>
</dbReference>
<keyword evidence="14" id="KW-1185">Reference proteome</keyword>
<dbReference type="SMART" id="SM00440">
    <property type="entry name" value="ZnF_C2C2"/>
    <property type="match status" value="1"/>
</dbReference>
<dbReference type="GO" id="GO:0031564">
    <property type="term" value="P:transcription antitermination"/>
    <property type="evidence" value="ECO:0007669"/>
    <property type="project" value="TreeGrafter"/>
</dbReference>
<dbReference type="Gene3D" id="1.20.930.10">
    <property type="entry name" value="Conserved domain common to transcription factors TFIIS, elongin A, CRSP70"/>
    <property type="match status" value="1"/>
</dbReference>
<dbReference type="InterPro" id="IPR017923">
    <property type="entry name" value="TFIIS_N"/>
</dbReference>
<dbReference type="PROSITE" id="PS51319">
    <property type="entry name" value="TFIIS_N"/>
    <property type="match status" value="1"/>
</dbReference>
<dbReference type="GO" id="GO:0006362">
    <property type="term" value="P:transcription elongation by RNA polymerase I"/>
    <property type="evidence" value="ECO:0007669"/>
    <property type="project" value="TreeGrafter"/>
</dbReference>
<keyword evidence="2 8" id="KW-0479">Metal-binding</keyword>
<dbReference type="Pfam" id="PF07500">
    <property type="entry name" value="TFIIS_M"/>
    <property type="match status" value="1"/>
</dbReference>
<keyword evidence="8" id="KW-0238">DNA-binding</keyword>
<dbReference type="SMART" id="SM00510">
    <property type="entry name" value="TFS2M"/>
    <property type="match status" value="1"/>
</dbReference>
<dbReference type="GO" id="GO:0031440">
    <property type="term" value="P:regulation of mRNA 3'-end processing"/>
    <property type="evidence" value="ECO:0007669"/>
    <property type="project" value="TreeGrafter"/>
</dbReference>
<dbReference type="FunFam" id="1.10.472.30:FF:000003">
    <property type="entry name" value="Transcription elongation factor S-II"/>
    <property type="match status" value="1"/>
</dbReference>
<evidence type="ECO:0000256" key="2">
    <source>
        <dbReference type="ARBA" id="ARBA00022723"/>
    </source>
</evidence>
<keyword evidence="3 6" id="KW-0863">Zinc-finger</keyword>
<comment type="function">
    <text evidence="8">Necessary for efficient RNA polymerase II transcription elongation past template-encoded arresting sites.</text>
</comment>
<name>A0A2T9ZGD3_9FUNG</name>
<evidence type="ECO:0000313" key="14">
    <source>
        <dbReference type="Proteomes" id="UP000245609"/>
    </source>
</evidence>
<dbReference type="PIRSF" id="PIRSF006704">
    <property type="entry name" value="TF_IIS"/>
    <property type="match status" value="1"/>
</dbReference>
<feature type="compositionally biased region" description="Basic and acidic residues" evidence="9">
    <location>
        <begin position="119"/>
        <end position="130"/>
    </location>
</feature>
<dbReference type="AlphaFoldDB" id="A0A2T9ZGD3"/>
<dbReference type="GO" id="GO:0003677">
    <property type="term" value="F:DNA binding"/>
    <property type="evidence" value="ECO:0007669"/>
    <property type="project" value="UniProtKB-KW"/>
</dbReference>
<dbReference type="GO" id="GO:0006368">
    <property type="term" value="P:transcription elongation by RNA polymerase II"/>
    <property type="evidence" value="ECO:0007669"/>
    <property type="project" value="InterPro"/>
</dbReference>
<comment type="similarity">
    <text evidence="8">Belongs to the TFS-II family.</text>
</comment>
<dbReference type="SUPFAM" id="SSF47676">
    <property type="entry name" value="Conserved domain common to transcription factors TFIIS, elongin A, CRSP70"/>
    <property type="match status" value="1"/>
</dbReference>
<dbReference type="Proteomes" id="UP000245609">
    <property type="component" value="Unassembled WGS sequence"/>
</dbReference>
<dbReference type="InterPro" id="IPR003618">
    <property type="entry name" value="TFIIS_cen_dom"/>
</dbReference>
<dbReference type="PROSITE" id="PS51321">
    <property type="entry name" value="TFIIS_CENTRAL"/>
    <property type="match status" value="1"/>
</dbReference>
<dbReference type="Pfam" id="PF08711">
    <property type="entry name" value="Med26"/>
    <property type="match status" value="1"/>
</dbReference>
<keyword evidence="8" id="KW-0804">Transcription</keyword>
<dbReference type="Pfam" id="PF01096">
    <property type="entry name" value="Zn_ribbon_TFIIS"/>
    <property type="match status" value="1"/>
</dbReference>
<dbReference type="InterPro" id="IPR003617">
    <property type="entry name" value="TFIIS/CRSP70_N_sub"/>
</dbReference>